<keyword evidence="2" id="KW-0175">Coiled coil</keyword>
<evidence type="ECO:0000256" key="2">
    <source>
        <dbReference type="SAM" id="Coils"/>
    </source>
</evidence>
<evidence type="ECO:0000313" key="5">
    <source>
        <dbReference type="Proteomes" id="UP000182624"/>
    </source>
</evidence>
<dbReference type="AlphaFoldDB" id="A0A1I5UCI5"/>
<reference evidence="5" key="1">
    <citation type="submission" date="2016-10" db="EMBL/GenBank/DDBJ databases">
        <authorList>
            <person name="Varghese N."/>
            <person name="Submissions S."/>
        </authorList>
    </citation>
    <scope>NUCLEOTIDE SEQUENCE [LARGE SCALE GENOMIC DNA]</scope>
    <source>
        <strain evidence="5">P18</strain>
    </source>
</reference>
<dbReference type="GO" id="GO:0006260">
    <property type="term" value="P:DNA replication"/>
    <property type="evidence" value="ECO:0007669"/>
    <property type="project" value="UniProtKB-KW"/>
</dbReference>
<keyword evidence="5" id="KW-1185">Reference proteome</keyword>
<dbReference type="InterPro" id="IPR001623">
    <property type="entry name" value="DnaJ_domain"/>
</dbReference>
<dbReference type="InterPro" id="IPR036869">
    <property type="entry name" value="J_dom_sf"/>
</dbReference>
<dbReference type="Gene3D" id="1.10.287.110">
    <property type="entry name" value="DnaJ domain"/>
    <property type="match status" value="1"/>
</dbReference>
<protein>
    <recommendedName>
        <fullName evidence="3">J domain-containing protein</fullName>
    </recommendedName>
</protein>
<gene>
    <name evidence="4" type="ORF">SAMN04487928_11249</name>
</gene>
<proteinExistence type="predicted"/>
<dbReference type="EMBL" id="FOXO01000012">
    <property type="protein sequence ID" value="SFP92979.1"/>
    <property type="molecule type" value="Genomic_DNA"/>
</dbReference>
<feature type="domain" description="J" evidence="3">
    <location>
        <begin position="132"/>
        <end position="193"/>
    </location>
</feature>
<sequence length="193" mass="22806">MAWYIYVAVVMGAITMEEKRNLEEIILNGTEDELSELRVWLFKESVRLENEESALAERYARLEADEQAFRDRMDIAERKLEAASKKLNNDNALFEQRLKILNSGFDQLNSDKKKLEADFIRLEREKMYQRENEYDALDILFRGANTPLTLKKRYKDLMKMFHPDNISGDADIVQLINEEYATLCRHYDMSAYN</sequence>
<evidence type="ECO:0000259" key="3">
    <source>
        <dbReference type="PROSITE" id="PS50076"/>
    </source>
</evidence>
<accession>A0A1I5UCI5</accession>
<dbReference type="Proteomes" id="UP000182624">
    <property type="component" value="Unassembled WGS sequence"/>
</dbReference>
<evidence type="ECO:0000313" key="4">
    <source>
        <dbReference type="EMBL" id="SFP92979.1"/>
    </source>
</evidence>
<dbReference type="PROSITE" id="PS50076">
    <property type="entry name" value="DNAJ_2"/>
    <property type="match status" value="1"/>
</dbReference>
<name>A0A1I5UCI5_9FIRM</name>
<dbReference type="SUPFAM" id="SSF46565">
    <property type="entry name" value="Chaperone J-domain"/>
    <property type="match status" value="1"/>
</dbReference>
<organism evidence="4 5">
    <name type="scientific">Butyrivibrio proteoclasticus</name>
    <dbReference type="NCBI Taxonomy" id="43305"/>
    <lineage>
        <taxon>Bacteria</taxon>
        <taxon>Bacillati</taxon>
        <taxon>Bacillota</taxon>
        <taxon>Clostridia</taxon>
        <taxon>Lachnospirales</taxon>
        <taxon>Lachnospiraceae</taxon>
        <taxon>Butyrivibrio</taxon>
    </lineage>
</organism>
<evidence type="ECO:0000256" key="1">
    <source>
        <dbReference type="ARBA" id="ARBA00022705"/>
    </source>
</evidence>
<feature type="coiled-coil region" evidence="2">
    <location>
        <begin position="45"/>
        <end position="125"/>
    </location>
</feature>
<dbReference type="RefSeq" id="WP_143087457.1">
    <property type="nucleotide sequence ID" value="NZ_FOXO01000012.1"/>
</dbReference>
<dbReference type="OrthoDB" id="2062944at2"/>
<keyword evidence="1" id="KW-0235">DNA replication</keyword>